<organism evidence="2 3">
    <name type="scientific">Gonapodya prolifera (strain JEL478)</name>
    <name type="common">Monoblepharis prolifera</name>
    <dbReference type="NCBI Taxonomy" id="1344416"/>
    <lineage>
        <taxon>Eukaryota</taxon>
        <taxon>Fungi</taxon>
        <taxon>Fungi incertae sedis</taxon>
        <taxon>Chytridiomycota</taxon>
        <taxon>Chytridiomycota incertae sedis</taxon>
        <taxon>Monoblepharidomycetes</taxon>
        <taxon>Monoblepharidales</taxon>
        <taxon>Gonapodyaceae</taxon>
        <taxon>Gonapodya</taxon>
    </lineage>
</organism>
<sequence>MEGTSSASSKRRSRAKTIDVVEDLSGAESAESGHPPEPGPIMVEERMRKRRPPSKSGRGNGEEDQTATILEPKMEGTSSASSKRRSRAKTIDVVEESTIKPVQQAQKDSMWEGATGDEHSAISLAPVVAKRTRAKFRTKGSGSR</sequence>
<dbReference type="Proteomes" id="UP000070544">
    <property type="component" value="Unassembled WGS sequence"/>
</dbReference>
<evidence type="ECO:0000313" key="2">
    <source>
        <dbReference type="EMBL" id="KXS15956.1"/>
    </source>
</evidence>
<evidence type="ECO:0000256" key="1">
    <source>
        <dbReference type="SAM" id="MobiDB-lite"/>
    </source>
</evidence>
<evidence type="ECO:0000313" key="3">
    <source>
        <dbReference type="Proteomes" id="UP000070544"/>
    </source>
</evidence>
<dbReference type="EMBL" id="KQ965758">
    <property type="protein sequence ID" value="KXS15956.1"/>
    <property type="molecule type" value="Genomic_DNA"/>
</dbReference>
<proteinExistence type="predicted"/>
<keyword evidence="3" id="KW-1185">Reference proteome</keyword>
<name>A0A139AGM8_GONPJ</name>
<protein>
    <submittedName>
        <fullName evidence="2">Uncharacterized protein</fullName>
    </submittedName>
</protein>
<gene>
    <name evidence="2" type="ORF">M427DRAFT_56256</name>
</gene>
<dbReference type="AlphaFoldDB" id="A0A139AGM8"/>
<reference evidence="2 3" key="1">
    <citation type="journal article" date="2015" name="Genome Biol. Evol.">
        <title>Phylogenomic analyses indicate that early fungi evolved digesting cell walls of algal ancestors of land plants.</title>
        <authorList>
            <person name="Chang Y."/>
            <person name="Wang S."/>
            <person name="Sekimoto S."/>
            <person name="Aerts A.L."/>
            <person name="Choi C."/>
            <person name="Clum A."/>
            <person name="LaButti K.M."/>
            <person name="Lindquist E.A."/>
            <person name="Yee Ngan C."/>
            <person name="Ohm R.A."/>
            <person name="Salamov A.A."/>
            <person name="Grigoriev I.V."/>
            <person name="Spatafora J.W."/>
            <person name="Berbee M.L."/>
        </authorList>
    </citation>
    <scope>NUCLEOTIDE SEQUENCE [LARGE SCALE GENOMIC DNA]</scope>
    <source>
        <strain evidence="2 3">JEL478</strain>
    </source>
</reference>
<accession>A0A139AGM8</accession>
<feature type="region of interest" description="Disordered" evidence="1">
    <location>
        <begin position="1"/>
        <end position="113"/>
    </location>
</feature>